<evidence type="ECO:0000313" key="9">
    <source>
        <dbReference type="EnsemblMetazoa" id="ACUA008905-PA"/>
    </source>
</evidence>
<accession>A0A182M410</accession>
<feature type="region of interest" description="Disordered" evidence="5">
    <location>
        <begin position="522"/>
        <end position="544"/>
    </location>
</feature>
<dbReference type="Gene3D" id="2.60.40.10">
    <property type="entry name" value="Immunoglobulins"/>
    <property type="match status" value="5"/>
</dbReference>
<dbReference type="CDD" id="cd00063">
    <property type="entry name" value="FN3"/>
    <property type="match status" value="1"/>
</dbReference>
<dbReference type="InterPro" id="IPR036179">
    <property type="entry name" value="Ig-like_dom_sf"/>
</dbReference>
<evidence type="ECO:0000256" key="6">
    <source>
        <dbReference type="SAM" id="Phobius"/>
    </source>
</evidence>
<keyword evidence="2" id="KW-0677">Repeat</keyword>
<feature type="compositionally biased region" description="Basic and acidic residues" evidence="5">
    <location>
        <begin position="526"/>
        <end position="541"/>
    </location>
</feature>
<protein>
    <recommendedName>
        <fullName evidence="11">Sidestep protein</fullName>
    </recommendedName>
</protein>
<dbReference type="SMART" id="SM00408">
    <property type="entry name" value="IGc2"/>
    <property type="match status" value="4"/>
</dbReference>
<proteinExistence type="predicted"/>
<evidence type="ECO:0000256" key="2">
    <source>
        <dbReference type="ARBA" id="ARBA00022737"/>
    </source>
</evidence>
<keyword evidence="6" id="KW-0812">Transmembrane</keyword>
<keyword evidence="4" id="KW-1015">Disulfide bond</keyword>
<dbReference type="PROSITE" id="PS50835">
    <property type="entry name" value="IG_LIKE"/>
    <property type="match status" value="4"/>
</dbReference>
<dbReference type="SUPFAM" id="SSF48726">
    <property type="entry name" value="Immunoglobulin"/>
    <property type="match status" value="4"/>
</dbReference>
<dbReference type="EMBL" id="AXCM01003094">
    <property type="status" value="NOT_ANNOTATED_CDS"/>
    <property type="molecule type" value="Genomic_DNA"/>
</dbReference>
<dbReference type="InterPro" id="IPR036116">
    <property type="entry name" value="FN3_sf"/>
</dbReference>
<evidence type="ECO:0000256" key="3">
    <source>
        <dbReference type="ARBA" id="ARBA00023136"/>
    </source>
</evidence>
<feature type="region of interest" description="Disordered" evidence="5">
    <location>
        <begin position="579"/>
        <end position="625"/>
    </location>
</feature>
<dbReference type="Proteomes" id="UP000075883">
    <property type="component" value="Unassembled WGS sequence"/>
</dbReference>
<dbReference type="InterPro" id="IPR003599">
    <property type="entry name" value="Ig_sub"/>
</dbReference>
<dbReference type="GO" id="GO:0030154">
    <property type="term" value="P:cell differentiation"/>
    <property type="evidence" value="ECO:0007669"/>
    <property type="project" value="UniProtKB-ARBA"/>
</dbReference>
<organism evidence="9 10">
    <name type="scientific">Anopheles culicifacies</name>
    <dbReference type="NCBI Taxonomy" id="139723"/>
    <lineage>
        <taxon>Eukaryota</taxon>
        <taxon>Metazoa</taxon>
        <taxon>Ecdysozoa</taxon>
        <taxon>Arthropoda</taxon>
        <taxon>Hexapoda</taxon>
        <taxon>Insecta</taxon>
        <taxon>Pterygota</taxon>
        <taxon>Neoptera</taxon>
        <taxon>Endopterygota</taxon>
        <taxon>Diptera</taxon>
        <taxon>Nematocera</taxon>
        <taxon>Culicoidea</taxon>
        <taxon>Culicidae</taxon>
        <taxon>Anophelinae</taxon>
        <taxon>Anopheles</taxon>
        <taxon>culicifacies species complex</taxon>
    </lineage>
</organism>
<dbReference type="GO" id="GO:0016020">
    <property type="term" value="C:membrane"/>
    <property type="evidence" value="ECO:0007669"/>
    <property type="project" value="UniProtKB-SubCell"/>
</dbReference>
<dbReference type="Pfam" id="PF07679">
    <property type="entry name" value="I-set"/>
    <property type="match status" value="1"/>
</dbReference>
<dbReference type="AlphaFoldDB" id="A0A182M410"/>
<feature type="domain" description="Ig-like" evidence="7">
    <location>
        <begin position="290"/>
        <end position="369"/>
    </location>
</feature>
<dbReference type="SMART" id="SM00409">
    <property type="entry name" value="IG"/>
    <property type="match status" value="3"/>
</dbReference>
<feature type="domain" description="Ig-like" evidence="7">
    <location>
        <begin position="104"/>
        <end position="192"/>
    </location>
</feature>
<keyword evidence="6" id="KW-1133">Transmembrane helix</keyword>
<dbReference type="InterPro" id="IPR013783">
    <property type="entry name" value="Ig-like_fold"/>
</dbReference>
<dbReference type="STRING" id="139723.A0A182M410"/>
<feature type="domain" description="Ig-like" evidence="7">
    <location>
        <begin position="20"/>
        <end position="97"/>
    </location>
</feature>
<evidence type="ECO:0000256" key="4">
    <source>
        <dbReference type="ARBA" id="ARBA00023157"/>
    </source>
</evidence>
<dbReference type="VEuPathDB" id="VectorBase:ACUA008905"/>
<dbReference type="GO" id="GO:0009653">
    <property type="term" value="P:anatomical structure morphogenesis"/>
    <property type="evidence" value="ECO:0007669"/>
    <property type="project" value="UniProtKB-ARBA"/>
</dbReference>
<dbReference type="PROSITE" id="PS50853">
    <property type="entry name" value="FN3"/>
    <property type="match status" value="1"/>
</dbReference>
<dbReference type="InterPro" id="IPR003598">
    <property type="entry name" value="Ig_sub2"/>
</dbReference>
<feature type="transmembrane region" description="Helical" evidence="6">
    <location>
        <begin position="550"/>
        <end position="571"/>
    </location>
</feature>
<dbReference type="InterPro" id="IPR013162">
    <property type="entry name" value="CD80_C2-set"/>
</dbReference>
<feature type="compositionally biased region" description="Basic and acidic residues" evidence="5">
    <location>
        <begin position="603"/>
        <end position="618"/>
    </location>
</feature>
<feature type="compositionally biased region" description="Polar residues" evidence="5">
    <location>
        <begin position="585"/>
        <end position="597"/>
    </location>
</feature>
<dbReference type="PANTHER" id="PTHR23278:SF25">
    <property type="entry name" value="GH14967P"/>
    <property type="match status" value="1"/>
</dbReference>
<name>A0A182M410_9DIPT</name>
<reference evidence="9" key="2">
    <citation type="submission" date="2020-05" db="UniProtKB">
        <authorList>
            <consortium name="EnsemblMetazoa"/>
        </authorList>
    </citation>
    <scope>IDENTIFICATION</scope>
    <source>
        <strain evidence="9">A-37</strain>
    </source>
</reference>
<dbReference type="PANTHER" id="PTHR23278">
    <property type="entry name" value="SIDESTEP PROTEIN"/>
    <property type="match status" value="1"/>
</dbReference>
<evidence type="ECO:0000259" key="8">
    <source>
        <dbReference type="PROSITE" id="PS50853"/>
    </source>
</evidence>
<keyword evidence="10" id="KW-1185">Reference proteome</keyword>
<dbReference type="Pfam" id="PF13895">
    <property type="entry name" value="Ig_2"/>
    <property type="match status" value="1"/>
</dbReference>
<reference evidence="10" key="1">
    <citation type="submission" date="2013-09" db="EMBL/GenBank/DDBJ databases">
        <title>The Genome Sequence of Anopheles culicifacies species A.</title>
        <authorList>
            <consortium name="The Broad Institute Genomics Platform"/>
            <person name="Neafsey D.E."/>
            <person name="Besansky N."/>
            <person name="Howell P."/>
            <person name="Walton C."/>
            <person name="Young S.K."/>
            <person name="Zeng Q."/>
            <person name="Gargeya S."/>
            <person name="Fitzgerald M."/>
            <person name="Haas B."/>
            <person name="Abouelleil A."/>
            <person name="Allen A.W."/>
            <person name="Alvarado L."/>
            <person name="Arachchi H.M."/>
            <person name="Berlin A.M."/>
            <person name="Chapman S.B."/>
            <person name="Gainer-Dewar J."/>
            <person name="Goldberg J."/>
            <person name="Griggs A."/>
            <person name="Gujja S."/>
            <person name="Hansen M."/>
            <person name="Howarth C."/>
            <person name="Imamovic A."/>
            <person name="Ireland A."/>
            <person name="Larimer J."/>
            <person name="McCowan C."/>
            <person name="Murphy C."/>
            <person name="Pearson M."/>
            <person name="Poon T.W."/>
            <person name="Priest M."/>
            <person name="Roberts A."/>
            <person name="Saif S."/>
            <person name="Shea T."/>
            <person name="Sisk P."/>
            <person name="Sykes S."/>
            <person name="Wortman J."/>
            <person name="Nusbaum C."/>
            <person name="Birren B."/>
        </authorList>
    </citation>
    <scope>NUCLEOTIDE SEQUENCE [LARGE SCALE GENOMIC DNA]</scope>
    <source>
        <strain evidence="10">A-37</strain>
    </source>
</reference>
<dbReference type="EMBL" id="AXCM01003093">
    <property type="status" value="NOT_ANNOTATED_CDS"/>
    <property type="molecule type" value="Genomic_DNA"/>
</dbReference>
<dbReference type="InterPro" id="IPR007110">
    <property type="entry name" value="Ig-like_dom"/>
</dbReference>
<evidence type="ECO:0000313" key="10">
    <source>
        <dbReference type="Proteomes" id="UP000075883"/>
    </source>
</evidence>
<dbReference type="InterPro" id="IPR013098">
    <property type="entry name" value="Ig_I-set"/>
</dbReference>
<keyword evidence="3 6" id="KW-0472">Membrane</keyword>
<evidence type="ECO:0000256" key="1">
    <source>
        <dbReference type="ARBA" id="ARBA00004167"/>
    </source>
</evidence>
<dbReference type="Pfam" id="PF08205">
    <property type="entry name" value="C2-set_2"/>
    <property type="match status" value="1"/>
</dbReference>
<dbReference type="SUPFAM" id="SSF49265">
    <property type="entry name" value="Fibronectin type III"/>
    <property type="match status" value="1"/>
</dbReference>
<dbReference type="EnsemblMetazoa" id="ACUA008905-RA">
    <property type="protein sequence ID" value="ACUA008905-PA"/>
    <property type="gene ID" value="ACUA008905"/>
</dbReference>
<evidence type="ECO:0008006" key="11">
    <source>
        <dbReference type="Google" id="ProtNLM"/>
    </source>
</evidence>
<feature type="domain" description="Fibronectin type-III" evidence="8">
    <location>
        <begin position="434"/>
        <end position="529"/>
    </location>
</feature>
<evidence type="ECO:0000256" key="5">
    <source>
        <dbReference type="SAM" id="MobiDB-lite"/>
    </source>
</evidence>
<comment type="subcellular location">
    <subcellularLocation>
        <location evidence="1">Membrane</location>
        <topology evidence="1">Single-pass membrane protein</topology>
    </subcellularLocation>
</comment>
<dbReference type="CDD" id="cd00096">
    <property type="entry name" value="Ig"/>
    <property type="match status" value="1"/>
</dbReference>
<evidence type="ECO:0000259" key="7">
    <source>
        <dbReference type="PROSITE" id="PS50835"/>
    </source>
</evidence>
<feature type="domain" description="Ig-like" evidence="7">
    <location>
        <begin position="203"/>
        <end position="285"/>
    </location>
</feature>
<dbReference type="InterPro" id="IPR003961">
    <property type="entry name" value="FN3_dom"/>
</dbReference>
<sequence>MVIRDQLGMERTTVAGPYSEGDNIKLRCDVYGGRPTPTVTWYRDNVPMAADTKYMPLGKHLRSEIALGPLTRQDLHTKLVCRATNHARANPVEQSVQIDMNFAPLNIRLIGAHQPLSAGRRYDLLCQSAGSRPAASITWFLDGVRLDKSKETTSADGNQTTSTLSIVLNRTDAGKYLSCKAYNSYVQSDALEDGWQLDIQYVPDASVRLGSSLDPNAIREGTDVYFDCIVKAHPAVYKVEWKHNGVIVSKHSLVLQGVSRTTAGNYTCVGFNAEGEGSSPTFELNVMYAPTCAPNQPRVYGVAKQENAEIRCVVDANPPDVEFKWTFNNSAESIDVQASHISRLGTSSIVSYTPMTELDYGTLLCSATNKIGKQRQPCVFHIIAAGLPGKERGRSGKMQVQLYGNSFKLGKTCRGGKKDLKRTQFHIAGHSTRRPDQVHNCTVANVSMTSLVVLCYEGFNGGLAQSFFLELRDSHSQEMRFNNTSPVPRFTVPNLHPSAIYQLAVYAFNSKGRSEPYVMSAATQRLPEKQMKDSEKVERPRSPLPLTPTLSIAIGLAAAVLIGSCAIVLALKFPCGAGGRRNKDTAQSTTVRTSSPGPSDKSVASKDYDGNESDEKNPDVIPDTIDSDDQMEFIKRRQHISTIDTSSPSRLLLTTTAPNQTFIGSSMAAALHANHSSTLGYCTLRNGAPQASNSITNVSMCHMPSTFTSASHTTCTLPRHPVTAVSGPGPNLPPNAHHWPTYGGTIAGVRNITAISVTSNQGSPAPPPPSAIAMQHLGPTARTRVCIGLPEDEVSADTPLMMKRESTV</sequence>
<dbReference type="Pfam" id="PF13927">
    <property type="entry name" value="Ig_3"/>
    <property type="match status" value="1"/>
</dbReference>